<dbReference type="EMBL" id="CP042185">
    <property type="protein sequence ID" value="QDS67842.1"/>
    <property type="molecule type" value="Genomic_DNA"/>
</dbReference>
<dbReference type="OrthoDB" id="5388486at2759"/>
<dbReference type="GO" id="GO:0003700">
    <property type="term" value="F:DNA-binding transcription factor activity"/>
    <property type="evidence" value="ECO:0007669"/>
    <property type="project" value="InterPro"/>
</dbReference>
<dbReference type="InterPro" id="IPR039970">
    <property type="entry name" value="TF_Grauzone"/>
</dbReference>
<evidence type="ECO:0000313" key="3">
    <source>
        <dbReference type="Proteomes" id="UP000316270"/>
    </source>
</evidence>
<sequence>MNYQQSLDDLLQNHYSDDLSAPFRWPYHAQASASLMSQPSYHRSPMLAGIGLHSDTTGYDYPPTDLDHRYAQGINASPFSSELLYVDRKSSDFALYSPYNTSFSELHRQGSPQTDCSSSPGQTCDTFSASHTDELHQEFNMDFKHSTSGAVDISQGHLSHSCLPDFSSRSSDIPFGGGYSNVSLDKIQNFQDTALEHDHEHANSEVDAECDSDHECHDMPLTRQVSVLPYTEDEGIGESIKGGSVRDSMSDRVDDEEEEDDPEYKPKSGRRNSKSTRTRTTTARRGSHTRKLSTSSSTKTRITKPKSKKSASAGLIRPFPCPLATYGCQSTFTSKNEWKRHVSTQHIKLGFWRCDMCPPTDPHNTIYNDFNRKDLFTQHLRRMHATHPCSIAKTQPSTPPAQTPISDEALADHQSRCYIQLRSNPLRSGCLFCSRSFSGEGSWDERMEHVGAHFEAERKKVGGGRSVDEWREDTRLKEWLEAEGLIEFELNGGWRIGDGRPRREDSVFG</sequence>
<evidence type="ECO:0008006" key="4">
    <source>
        <dbReference type="Google" id="ProtNLM"/>
    </source>
</evidence>
<dbReference type="AlphaFoldDB" id="A0A517KWT5"/>
<name>A0A517KWT5_9PEZI</name>
<accession>A0A517KWT5</accession>
<gene>
    <name evidence="2" type="ORF">FKW77_007478</name>
</gene>
<dbReference type="Proteomes" id="UP000316270">
    <property type="component" value="Chromosome 1"/>
</dbReference>
<feature type="compositionally biased region" description="Basic residues" evidence="1">
    <location>
        <begin position="267"/>
        <end position="277"/>
    </location>
</feature>
<dbReference type="Gene3D" id="3.30.160.60">
    <property type="entry name" value="Classic Zinc Finger"/>
    <property type="match status" value="1"/>
</dbReference>
<feature type="compositionally biased region" description="Acidic residues" evidence="1">
    <location>
        <begin position="253"/>
        <end position="262"/>
    </location>
</feature>
<keyword evidence="3" id="KW-1185">Reference proteome</keyword>
<feature type="region of interest" description="Disordered" evidence="1">
    <location>
        <begin position="225"/>
        <end position="313"/>
    </location>
</feature>
<protein>
    <recommendedName>
        <fullName evidence="4">C2H2-type domain-containing protein</fullName>
    </recommendedName>
</protein>
<dbReference type="PANTHER" id="PTHR23225:SF2">
    <property type="entry name" value="AT09679P-RELATED"/>
    <property type="match status" value="1"/>
</dbReference>
<dbReference type="STRING" id="50376.A0A517KWT5"/>
<evidence type="ECO:0000256" key="1">
    <source>
        <dbReference type="SAM" id="MobiDB-lite"/>
    </source>
</evidence>
<organism evidence="2 3">
    <name type="scientific">Venturia effusa</name>
    <dbReference type="NCBI Taxonomy" id="50376"/>
    <lineage>
        <taxon>Eukaryota</taxon>
        <taxon>Fungi</taxon>
        <taxon>Dikarya</taxon>
        <taxon>Ascomycota</taxon>
        <taxon>Pezizomycotina</taxon>
        <taxon>Dothideomycetes</taxon>
        <taxon>Pleosporomycetidae</taxon>
        <taxon>Venturiales</taxon>
        <taxon>Venturiaceae</taxon>
        <taxon>Venturia</taxon>
    </lineage>
</organism>
<evidence type="ECO:0000313" key="2">
    <source>
        <dbReference type="EMBL" id="QDS67842.1"/>
    </source>
</evidence>
<proteinExistence type="predicted"/>
<dbReference type="PANTHER" id="PTHR23225">
    <property type="entry name" value="ZINC FINGER PROTEIN"/>
    <property type="match status" value="1"/>
</dbReference>
<reference evidence="2 3" key="1">
    <citation type="submission" date="2019-07" db="EMBL/GenBank/DDBJ databases">
        <title>Finished genome of Venturia effusa.</title>
        <authorList>
            <person name="Young C.A."/>
            <person name="Cox M.P."/>
            <person name="Ganley A.R.D."/>
            <person name="David W.J."/>
        </authorList>
    </citation>
    <scope>NUCLEOTIDE SEQUENCE [LARGE SCALE GENOMIC DNA]</scope>
    <source>
        <strain evidence="3">albino</strain>
    </source>
</reference>